<keyword evidence="3" id="KW-1185">Reference proteome</keyword>
<dbReference type="InterPro" id="IPR036291">
    <property type="entry name" value="NAD(P)-bd_dom_sf"/>
</dbReference>
<proteinExistence type="predicted"/>
<accession>A0A1Y1SC43</accession>
<dbReference type="OrthoDB" id="4420885at2"/>
<dbReference type="EMBL" id="AQQV01000003">
    <property type="protein sequence ID" value="ORE86123.1"/>
    <property type="molecule type" value="Genomic_DNA"/>
</dbReference>
<dbReference type="InterPro" id="IPR005097">
    <property type="entry name" value="Sacchrp_dh_NADP-bd"/>
</dbReference>
<dbReference type="Proteomes" id="UP000192342">
    <property type="component" value="Unassembled WGS sequence"/>
</dbReference>
<reference evidence="2 3" key="1">
    <citation type="submission" date="2013-04" db="EMBL/GenBank/DDBJ databases">
        <title>Oceanococcus atlanticus 22II-S10r2 Genome Sequencing.</title>
        <authorList>
            <person name="Lai Q."/>
            <person name="Li G."/>
            <person name="Shao Z."/>
        </authorList>
    </citation>
    <scope>NUCLEOTIDE SEQUENCE [LARGE SCALE GENOMIC DNA]</scope>
    <source>
        <strain evidence="2 3">22II-S10r2</strain>
    </source>
</reference>
<evidence type="ECO:0000259" key="1">
    <source>
        <dbReference type="Pfam" id="PF03435"/>
    </source>
</evidence>
<name>A0A1Y1SC43_9GAMM</name>
<dbReference type="GO" id="GO:0005886">
    <property type="term" value="C:plasma membrane"/>
    <property type="evidence" value="ECO:0007669"/>
    <property type="project" value="TreeGrafter"/>
</dbReference>
<dbReference type="InterPro" id="IPR051276">
    <property type="entry name" value="Saccharopine_DH-like_oxidrdct"/>
</dbReference>
<comment type="caution">
    <text evidence="2">The sequence shown here is derived from an EMBL/GenBank/DDBJ whole genome shotgun (WGS) entry which is preliminary data.</text>
</comment>
<dbReference type="PANTHER" id="PTHR12286">
    <property type="entry name" value="SACCHAROPINE DEHYDROGENASE-LIKE OXIDOREDUCTASE"/>
    <property type="match status" value="1"/>
</dbReference>
<dbReference type="Gene3D" id="3.40.50.720">
    <property type="entry name" value="NAD(P)-binding Rossmann-like Domain"/>
    <property type="match status" value="1"/>
</dbReference>
<gene>
    <name evidence="2" type="ORF">ATO7_12538</name>
</gene>
<dbReference type="GO" id="GO:0009247">
    <property type="term" value="P:glycolipid biosynthetic process"/>
    <property type="evidence" value="ECO:0007669"/>
    <property type="project" value="TreeGrafter"/>
</dbReference>
<feature type="domain" description="Saccharopine dehydrogenase NADP binding" evidence="1">
    <location>
        <begin position="12"/>
        <end position="138"/>
    </location>
</feature>
<dbReference type="RefSeq" id="WP_083562230.1">
    <property type="nucleotide sequence ID" value="NZ_AQQV01000003.1"/>
</dbReference>
<dbReference type="Pfam" id="PF03435">
    <property type="entry name" value="Sacchrp_dh_NADP"/>
    <property type="match status" value="1"/>
</dbReference>
<dbReference type="SUPFAM" id="SSF51735">
    <property type="entry name" value="NAD(P)-binding Rossmann-fold domains"/>
    <property type="match status" value="1"/>
</dbReference>
<protein>
    <submittedName>
        <fullName evidence="2">Saccharopine dehydrogenase</fullName>
    </submittedName>
</protein>
<organism evidence="2 3">
    <name type="scientific">Oceanococcus atlanticus</name>
    <dbReference type="NCBI Taxonomy" id="1317117"/>
    <lineage>
        <taxon>Bacteria</taxon>
        <taxon>Pseudomonadati</taxon>
        <taxon>Pseudomonadota</taxon>
        <taxon>Gammaproteobacteria</taxon>
        <taxon>Chromatiales</taxon>
        <taxon>Oceanococcaceae</taxon>
        <taxon>Oceanococcus</taxon>
    </lineage>
</organism>
<sequence length="409" mass="43803">MSEKTQREFDLVVYGAASFVGRLLTRYLCETYGVDKDLKWALAGRNDAKLKAVAEEFGAQDLPRIIADAQDGPALRDMAGKTKVVVTTVGPYALYGSELVAACVEQGTDYCDLTGEPQWMQRMIDAHQDGAERSGARIVHNCGFDSIPSDLGVWFTQQQAQADFGSHCEQIKMRVKAAKGGASGGTVASLLNVVDEIKKDPALRKVMQNPYAVAPQGMRSGVRQPNVQGPTFDKDANAWLGPFVMAGINTRVVHRSHALLGRPWGEGFLYDEAMMVGRGPGGALRATAVAGGLGGFMVLAALKPTRALLNKTVLPQPGEGPSPQAQEAGFYDLRFFGRTPSGETLQTKVTGDRDPGYGSTAKMLGESAVCLARDIGEKPGGFWTPSTAMGDVLIERLNARAGLSFERVS</sequence>
<dbReference type="STRING" id="1317117.ATO7_12538"/>
<evidence type="ECO:0000313" key="3">
    <source>
        <dbReference type="Proteomes" id="UP000192342"/>
    </source>
</evidence>
<evidence type="ECO:0000313" key="2">
    <source>
        <dbReference type="EMBL" id="ORE86123.1"/>
    </source>
</evidence>
<dbReference type="PANTHER" id="PTHR12286:SF5">
    <property type="entry name" value="SACCHAROPINE DEHYDROGENASE-LIKE OXIDOREDUCTASE"/>
    <property type="match status" value="1"/>
</dbReference>
<dbReference type="AlphaFoldDB" id="A0A1Y1SC43"/>